<reference evidence="1" key="1">
    <citation type="submission" date="2014-12" db="EMBL/GenBank/DDBJ databases">
        <title>Insight into the proteome of Arion vulgaris.</title>
        <authorList>
            <person name="Aradska J."/>
            <person name="Bulat T."/>
            <person name="Smidak R."/>
            <person name="Sarate P."/>
            <person name="Gangsoo J."/>
            <person name="Sialana F."/>
            <person name="Bilban M."/>
            <person name="Lubec G."/>
        </authorList>
    </citation>
    <scope>NUCLEOTIDE SEQUENCE</scope>
    <source>
        <tissue evidence="1">Skin</tissue>
    </source>
</reference>
<accession>A0A0B7C173</accession>
<dbReference type="AlphaFoldDB" id="A0A0B7C173"/>
<protein>
    <submittedName>
        <fullName evidence="1">Uncharacterized protein</fullName>
    </submittedName>
</protein>
<dbReference type="EMBL" id="HACG01052062">
    <property type="protein sequence ID" value="CEK98933.1"/>
    <property type="molecule type" value="Transcribed_RNA"/>
</dbReference>
<proteinExistence type="predicted"/>
<gene>
    <name evidence="1" type="primary">ORF220001</name>
</gene>
<name>A0A0B7C173_9EUPU</name>
<feature type="non-terminal residue" evidence="1">
    <location>
        <position position="1"/>
    </location>
</feature>
<sequence length="91" mass="10844">KRQKVEKTKQVMQALKCLQKIYNNVKMTEVFPVEETKEEENERESLLSLKPEYRIEVFYPCPQSCSLAYNPKYTNAHMEFDDRGKIEIKPN</sequence>
<feature type="non-terminal residue" evidence="1">
    <location>
        <position position="91"/>
    </location>
</feature>
<evidence type="ECO:0000313" key="1">
    <source>
        <dbReference type="EMBL" id="CEK98933.1"/>
    </source>
</evidence>
<organism evidence="1">
    <name type="scientific">Arion vulgaris</name>
    <dbReference type="NCBI Taxonomy" id="1028688"/>
    <lineage>
        <taxon>Eukaryota</taxon>
        <taxon>Metazoa</taxon>
        <taxon>Spiralia</taxon>
        <taxon>Lophotrochozoa</taxon>
        <taxon>Mollusca</taxon>
        <taxon>Gastropoda</taxon>
        <taxon>Heterobranchia</taxon>
        <taxon>Euthyneura</taxon>
        <taxon>Panpulmonata</taxon>
        <taxon>Eupulmonata</taxon>
        <taxon>Stylommatophora</taxon>
        <taxon>Helicina</taxon>
        <taxon>Arionoidea</taxon>
        <taxon>Arionidae</taxon>
        <taxon>Arion</taxon>
    </lineage>
</organism>